<gene>
    <name evidence="1" type="ORF">GDO78_019771</name>
</gene>
<proteinExistence type="predicted"/>
<keyword evidence="2" id="KW-1185">Reference proteome</keyword>
<evidence type="ECO:0000313" key="2">
    <source>
        <dbReference type="Proteomes" id="UP000770717"/>
    </source>
</evidence>
<evidence type="ECO:0000313" key="1">
    <source>
        <dbReference type="EMBL" id="KAG9464549.1"/>
    </source>
</evidence>
<comment type="caution">
    <text evidence="1">The sequence shown here is derived from an EMBL/GenBank/DDBJ whole genome shotgun (WGS) entry which is preliminary data.</text>
</comment>
<accession>A0A8J6B7F6</accession>
<reference evidence="1" key="1">
    <citation type="thesis" date="2020" institute="ProQuest LLC" country="789 East Eisenhower Parkway, Ann Arbor, MI, USA">
        <title>Comparative Genomics and Chromosome Evolution.</title>
        <authorList>
            <person name="Mudd A.B."/>
        </authorList>
    </citation>
    <scope>NUCLEOTIDE SEQUENCE</scope>
    <source>
        <strain evidence="1">HN-11 Male</strain>
        <tissue evidence="1">Kidney and liver</tissue>
    </source>
</reference>
<sequence length="87" mass="9697">MILQLQTAAHSRRDQRQRLVNVRHVNALKGLYWGIGYIQNYRKAIHRLRQPTGGDTRPAGQKPEAGLLLVTDGFPCRPSISCSGQCG</sequence>
<dbReference type="EMBL" id="WNTK01004268">
    <property type="protein sequence ID" value="KAG9464549.1"/>
    <property type="molecule type" value="Genomic_DNA"/>
</dbReference>
<dbReference type="Proteomes" id="UP000770717">
    <property type="component" value="Unassembled WGS sequence"/>
</dbReference>
<dbReference type="AlphaFoldDB" id="A0A8J6B7F6"/>
<protein>
    <submittedName>
        <fullName evidence="1">Uncharacterized protein</fullName>
    </submittedName>
</protein>
<name>A0A8J6B7F6_ELECQ</name>
<organism evidence="1 2">
    <name type="scientific">Eleutherodactylus coqui</name>
    <name type="common">Puerto Rican coqui</name>
    <dbReference type="NCBI Taxonomy" id="57060"/>
    <lineage>
        <taxon>Eukaryota</taxon>
        <taxon>Metazoa</taxon>
        <taxon>Chordata</taxon>
        <taxon>Craniata</taxon>
        <taxon>Vertebrata</taxon>
        <taxon>Euteleostomi</taxon>
        <taxon>Amphibia</taxon>
        <taxon>Batrachia</taxon>
        <taxon>Anura</taxon>
        <taxon>Neobatrachia</taxon>
        <taxon>Hyloidea</taxon>
        <taxon>Eleutherodactylidae</taxon>
        <taxon>Eleutherodactylinae</taxon>
        <taxon>Eleutherodactylus</taxon>
        <taxon>Eleutherodactylus</taxon>
    </lineage>
</organism>